<dbReference type="SMART" id="SM00850">
    <property type="entry name" value="LytTR"/>
    <property type="match status" value="1"/>
</dbReference>
<dbReference type="Pfam" id="PF04397">
    <property type="entry name" value="LytTR"/>
    <property type="match status" value="1"/>
</dbReference>
<gene>
    <name evidence="10" type="ORF">PNE09_12930</name>
</gene>
<keyword evidence="4" id="KW-0010">Activator</keyword>
<keyword evidence="7" id="KW-0597">Phosphoprotein</keyword>
<accession>A0AAW6D5I4</accession>
<feature type="domain" description="HTH LytTR-type" evidence="9">
    <location>
        <begin position="142"/>
        <end position="234"/>
    </location>
</feature>
<feature type="modified residue" description="4-aspartylphosphate" evidence="7">
    <location>
        <position position="57"/>
    </location>
</feature>
<dbReference type="Gene3D" id="3.40.50.2300">
    <property type="match status" value="1"/>
</dbReference>
<proteinExistence type="predicted"/>
<evidence type="ECO:0000259" key="9">
    <source>
        <dbReference type="PROSITE" id="PS50930"/>
    </source>
</evidence>
<dbReference type="EMBL" id="JAQLXW010000037">
    <property type="protein sequence ID" value="MDB8004952.1"/>
    <property type="molecule type" value="Genomic_DNA"/>
</dbReference>
<evidence type="ECO:0000256" key="4">
    <source>
        <dbReference type="ARBA" id="ARBA00023159"/>
    </source>
</evidence>
<dbReference type="PROSITE" id="PS50930">
    <property type="entry name" value="HTH_LYTTR"/>
    <property type="match status" value="1"/>
</dbReference>
<dbReference type="Proteomes" id="UP001210809">
    <property type="component" value="Unassembled WGS sequence"/>
</dbReference>
<dbReference type="Gene3D" id="2.40.50.1020">
    <property type="entry name" value="LytTr DNA-binding domain"/>
    <property type="match status" value="1"/>
</dbReference>
<dbReference type="Pfam" id="PF00072">
    <property type="entry name" value="Response_reg"/>
    <property type="match status" value="1"/>
</dbReference>
<dbReference type="InterPro" id="IPR011006">
    <property type="entry name" value="CheY-like_superfamily"/>
</dbReference>
<comment type="function">
    <text evidence="5">May play the central regulatory role in sporulation. It may be an element of the effector pathway responsible for the activation of sporulation genes in response to nutritional stress. Spo0A may act in concert with spo0H (a sigma factor) to control the expression of some genes that are critical to the sporulation process.</text>
</comment>
<dbReference type="PROSITE" id="PS50110">
    <property type="entry name" value="RESPONSE_REGULATORY"/>
    <property type="match status" value="1"/>
</dbReference>
<keyword evidence="2" id="KW-0963">Cytoplasm</keyword>
<dbReference type="PANTHER" id="PTHR37299">
    <property type="entry name" value="TRANSCRIPTIONAL REGULATOR-RELATED"/>
    <property type="match status" value="1"/>
</dbReference>
<evidence type="ECO:0000256" key="3">
    <source>
        <dbReference type="ARBA" id="ARBA00023012"/>
    </source>
</evidence>
<dbReference type="InterPro" id="IPR001789">
    <property type="entry name" value="Sig_transdc_resp-reg_receiver"/>
</dbReference>
<dbReference type="AlphaFoldDB" id="A0AAW6D5I4"/>
<sequence length="240" mass="28231">MQIAVCDDEKVYLDCLSRKIKACFKEFEIEISLDKYLNAVSFLEQHEQNPYDVVFLDILMPEMNGLDVANRIRNLSEKTIIIFITTENHLVYESFDYRPFNFIPKDLDVFDQKLRSVIGKLMFFLQTSKTLCFDLPYGEIGKVTVGDIIYICSRSNYIDIICKSNVMLKIRSTIDNISGMLPEQHFARTHNRIIVNLNHIQRIDYPNHIVYLTDSNRAEISRRYKNSLAEKYKKFIRETT</sequence>
<dbReference type="InterPro" id="IPR007492">
    <property type="entry name" value="LytTR_DNA-bd_dom"/>
</dbReference>
<evidence type="ECO:0000313" key="10">
    <source>
        <dbReference type="EMBL" id="MDB8004952.1"/>
    </source>
</evidence>
<comment type="caution">
    <text evidence="10">The sequence shown here is derived from an EMBL/GenBank/DDBJ whole genome shotgun (WGS) entry which is preliminary data.</text>
</comment>
<evidence type="ECO:0000256" key="7">
    <source>
        <dbReference type="PROSITE-ProRule" id="PRU00169"/>
    </source>
</evidence>
<protein>
    <recommendedName>
        <fullName evidence="1">Stage 0 sporulation protein A homolog</fullName>
    </recommendedName>
</protein>
<evidence type="ECO:0000256" key="2">
    <source>
        <dbReference type="ARBA" id="ARBA00022490"/>
    </source>
</evidence>
<evidence type="ECO:0000313" key="11">
    <source>
        <dbReference type="Proteomes" id="UP001210809"/>
    </source>
</evidence>
<name>A0AAW6D5I4_9FIRM</name>
<dbReference type="SMART" id="SM00448">
    <property type="entry name" value="REC"/>
    <property type="match status" value="1"/>
</dbReference>
<dbReference type="PANTHER" id="PTHR37299:SF3">
    <property type="entry name" value="STAGE 0 SPORULATION PROTEIN A HOMOLOG"/>
    <property type="match status" value="1"/>
</dbReference>
<dbReference type="GO" id="GO:0003677">
    <property type="term" value="F:DNA binding"/>
    <property type="evidence" value="ECO:0007669"/>
    <property type="project" value="UniProtKB-KW"/>
</dbReference>
<dbReference type="InterPro" id="IPR046947">
    <property type="entry name" value="LytR-like"/>
</dbReference>
<dbReference type="GO" id="GO:0000156">
    <property type="term" value="F:phosphorelay response regulator activity"/>
    <property type="evidence" value="ECO:0007669"/>
    <property type="project" value="InterPro"/>
</dbReference>
<feature type="domain" description="Response regulatory" evidence="8">
    <location>
        <begin position="2"/>
        <end position="120"/>
    </location>
</feature>
<evidence type="ECO:0000259" key="8">
    <source>
        <dbReference type="PROSITE" id="PS50110"/>
    </source>
</evidence>
<comment type="function">
    <text evidence="6">Required for high-level post-exponential phase expression of a series of secreted proteins.</text>
</comment>
<evidence type="ECO:0000256" key="6">
    <source>
        <dbReference type="ARBA" id="ARBA00037164"/>
    </source>
</evidence>
<keyword evidence="10" id="KW-0238">DNA-binding</keyword>
<dbReference type="SUPFAM" id="SSF52172">
    <property type="entry name" value="CheY-like"/>
    <property type="match status" value="1"/>
</dbReference>
<reference evidence="10" key="1">
    <citation type="submission" date="2023-01" db="EMBL/GenBank/DDBJ databases">
        <title>Human gut microbiome strain richness.</title>
        <authorList>
            <person name="Chen-Liaw A."/>
        </authorList>
    </citation>
    <scope>NUCLEOTIDE SEQUENCE</scope>
    <source>
        <strain evidence="10">1001283st1_G1_1001283B150217_161031</strain>
    </source>
</reference>
<keyword evidence="3" id="KW-0902">Two-component regulatory system</keyword>
<evidence type="ECO:0000256" key="5">
    <source>
        <dbReference type="ARBA" id="ARBA00024867"/>
    </source>
</evidence>
<evidence type="ECO:0000256" key="1">
    <source>
        <dbReference type="ARBA" id="ARBA00018672"/>
    </source>
</evidence>
<organism evidence="10 11">
    <name type="scientific">[Eubacterium] siraeum</name>
    <dbReference type="NCBI Taxonomy" id="39492"/>
    <lineage>
        <taxon>Bacteria</taxon>
        <taxon>Bacillati</taxon>
        <taxon>Bacillota</taxon>
        <taxon>Clostridia</taxon>
        <taxon>Eubacteriales</taxon>
        <taxon>Oscillospiraceae</taxon>
        <taxon>Oscillospiraceae incertae sedis</taxon>
    </lineage>
</organism>